<comment type="caution">
    <text evidence="13">The sequence shown here is derived from an EMBL/GenBank/DDBJ whole genome shotgun (WGS) entry which is preliminary data.</text>
</comment>
<dbReference type="AlphaFoldDB" id="A0A497EWM7"/>
<dbReference type="GO" id="GO:0005524">
    <property type="term" value="F:ATP binding"/>
    <property type="evidence" value="ECO:0007669"/>
    <property type="project" value="UniProtKB-KW"/>
</dbReference>
<keyword evidence="9" id="KW-0460">Magnesium</keyword>
<dbReference type="SUPFAM" id="SSF56112">
    <property type="entry name" value="Protein kinase-like (PK-like)"/>
    <property type="match status" value="1"/>
</dbReference>
<keyword evidence="3" id="KW-0723">Serine/threonine-protein kinase</keyword>
<dbReference type="Proteomes" id="UP000281962">
    <property type="component" value="Unassembled WGS sequence"/>
</dbReference>
<accession>A0A497EWM7</accession>
<evidence type="ECO:0000259" key="12">
    <source>
        <dbReference type="PROSITE" id="PS50011"/>
    </source>
</evidence>
<name>A0A497EWM7_9CREN</name>
<dbReference type="CDD" id="cd05145">
    <property type="entry name" value="RIO1_like"/>
    <property type="match status" value="1"/>
</dbReference>
<comment type="catalytic activity">
    <reaction evidence="10">
        <text>L-threonyl-[protein] + ATP = O-phospho-L-threonyl-[protein] + ADP + H(+)</text>
        <dbReference type="Rhea" id="RHEA:46608"/>
        <dbReference type="Rhea" id="RHEA-COMP:11060"/>
        <dbReference type="Rhea" id="RHEA-COMP:11605"/>
        <dbReference type="ChEBI" id="CHEBI:15378"/>
        <dbReference type="ChEBI" id="CHEBI:30013"/>
        <dbReference type="ChEBI" id="CHEBI:30616"/>
        <dbReference type="ChEBI" id="CHEBI:61977"/>
        <dbReference type="ChEBI" id="CHEBI:456216"/>
        <dbReference type="EC" id="2.7.11.1"/>
    </reaction>
</comment>
<proteinExistence type="inferred from homology"/>
<evidence type="ECO:0000256" key="8">
    <source>
        <dbReference type="ARBA" id="ARBA00022840"/>
    </source>
</evidence>
<evidence type="ECO:0000256" key="10">
    <source>
        <dbReference type="ARBA" id="ARBA00047899"/>
    </source>
</evidence>
<dbReference type="InterPro" id="IPR011009">
    <property type="entry name" value="Kinase-like_dom_sf"/>
</dbReference>
<protein>
    <recommendedName>
        <fullName evidence="2">non-specific serine/threonine protein kinase</fullName>
        <ecNumber evidence="2">2.7.11.1</ecNumber>
    </recommendedName>
</protein>
<dbReference type="InterPro" id="IPR018934">
    <property type="entry name" value="RIO_dom"/>
</dbReference>
<keyword evidence="8" id="KW-0067">ATP-binding</keyword>
<gene>
    <name evidence="13" type="ORF">DRJ21_00760</name>
</gene>
<evidence type="ECO:0000256" key="2">
    <source>
        <dbReference type="ARBA" id="ARBA00012513"/>
    </source>
</evidence>
<feature type="domain" description="Protein kinase" evidence="12">
    <location>
        <begin position="56"/>
        <end position="263"/>
    </location>
</feature>
<evidence type="ECO:0000313" key="14">
    <source>
        <dbReference type="Proteomes" id="UP000281962"/>
    </source>
</evidence>
<evidence type="ECO:0000256" key="4">
    <source>
        <dbReference type="ARBA" id="ARBA00022679"/>
    </source>
</evidence>
<dbReference type="PANTHER" id="PTHR45723">
    <property type="entry name" value="SERINE/THREONINE-PROTEIN KINASE RIO1"/>
    <property type="match status" value="1"/>
</dbReference>
<dbReference type="GO" id="GO:0046872">
    <property type="term" value="F:metal ion binding"/>
    <property type="evidence" value="ECO:0007669"/>
    <property type="project" value="UniProtKB-KW"/>
</dbReference>
<dbReference type="Pfam" id="PF01163">
    <property type="entry name" value="RIO1"/>
    <property type="match status" value="1"/>
</dbReference>
<reference evidence="13 14" key="1">
    <citation type="submission" date="2018-06" db="EMBL/GenBank/DDBJ databases">
        <title>Extensive metabolic versatility and redundancy in microbially diverse, dynamic hydrothermal sediments.</title>
        <authorList>
            <person name="Dombrowski N."/>
            <person name="Teske A."/>
            <person name="Baker B.J."/>
        </authorList>
    </citation>
    <scope>NUCLEOTIDE SEQUENCE [LARGE SCALE GENOMIC DNA]</scope>
    <source>
        <strain evidence="13">B30_G17</strain>
    </source>
</reference>
<dbReference type="Gene3D" id="1.10.510.10">
    <property type="entry name" value="Transferase(Phosphotransferase) domain 1"/>
    <property type="match status" value="1"/>
</dbReference>
<keyword evidence="7 13" id="KW-0418">Kinase</keyword>
<comment type="catalytic activity">
    <reaction evidence="11">
        <text>L-seryl-[protein] + ATP = O-phospho-L-seryl-[protein] + ADP + H(+)</text>
        <dbReference type="Rhea" id="RHEA:17989"/>
        <dbReference type="Rhea" id="RHEA-COMP:9863"/>
        <dbReference type="Rhea" id="RHEA-COMP:11604"/>
        <dbReference type="ChEBI" id="CHEBI:15378"/>
        <dbReference type="ChEBI" id="CHEBI:29999"/>
        <dbReference type="ChEBI" id="CHEBI:30616"/>
        <dbReference type="ChEBI" id="CHEBI:83421"/>
        <dbReference type="ChEBI" id="CHEBI:456216"/>
        <dbReference type="EC" id="2.7.11.1"/>
    </reaction>
</comment>
<evidence type="ECO:0000313" key="13">
    <source>
        <dbReference type="EMBL" id="RLE51140.1"/>
    </source>
</evidence>
<dbReference type="InterPro" id="IPR051272">
    <property type="entry name" value="RIO-type_Ser/Thr_kinase"/>
</dbReference>
<evidence type="ECO:0000256" key="7">
    <source>
        <dbReference type="ARBA" id="ARBA00022777"/>
    </source>
</evidence>
<keyword evidence="5" id="KW-0479">Metal-binding</keyword>
<sequence>MSKRRLDKFERIEIEKIEKRRVKRIKDKDLYETVEEVFDRATLMALYELINKGFISEMFGVVNAGKEARVYWAKDAENNDVAIKIYLTSSAEFRRSMSMYIEGDPRFEGVKRDTRSLIYAWARKEFRNLQRAYDAGVRVPKPIAVNKNVLVMEFIGENGVPAPLLKDYLPQNIKGFFNVVLDYVKKLYNKAKLVHADLSEYNIMVWEEKPVFIDIGQAVLLSHPMADYFLVRDLSNILRFFSKIGLEVPSLEEVLDWVKKDPQ</sequence>
<dbReference type="PROSITE" id="PS01245">
    <property type="entry name" value="RIO1"/>
    <property type="match status" value="1"/>
</dbReference>
<dbReference type="GO" id="GO:0004674">
    <property type="term" value="F:protein serine/threonine kinase activity"/>
    <property type="evidence" value="ECO:0007669"/>
    <property type="project" value="UniProtKB-KW"/>
</dbReference>
<keyword evidence="6" id="KW-0547">Nucleotide-binding</keyword>
<dbReference type="Gene3D" id="3.30.200.20">
    <property type="entry name" value="Phosphorylase Kinase, domain 1"/>
    <property type="match status" value="1"/>
</dbReference>
<evidence type="ECO:0000256" key="5">
    <source>
        <dbReference type="ARBA" id="ARBA00022723"/>
    </source>
</evidence>
<dbReference type="InterPro" id="IPR018935">
    <property type="entry name" value="RIO_kinase_CS"/>
</dbReference>
<evidence type="ECO:0000256" key="11">
    <source>
        <dbReference type="ARBA" id="ARBA00048679"/>
    </source>
</evidence>
<evidence type="ECO:0000256" key="9">
    <source>
        <dbReference type="ARBA" id="ARBA00022842"/>
    </source>
</evidence>
<dbReference type="InterPro" id="IPR000687">
    <property type="entry name" value="RIO_kinase"/>
</dbReference>
<organism evidence="13 14">
    <name type="scientific">Thermoproteota archaeon</name>
    <dbReference type="NCBI Taxonomy" id="2056631"/>
    <lineage>
        <taxon>Archaea</taxon>
        <taxon>Thermoproteota</taxon>
    </lineage>
</organism>
<dbReference type="EMBL" id="QMQY01000019">
    <property type="protein sequence ID" value="RLE51140.1"/>
    <property type="molecule type" value="Genomic_DNA"/>
</dbReference>
<dbReference type="PROSITE" id="PS50011">
    <property type="entry name" value="PROTEIN_KINASE_DOM"/>
    <property type="match status" value="1"/>
</dbReference>
<dbReference type="InterPro" id="IPR000719">
    <property type="entry name" value="Prot_kinase_dom"/>
</dbReference>
<comment type="similarity">
    <text evidence="1">Belongs to the protein kinase superfamily. RIO-type Ser/Thr kinase family.</text>
</comment>
<dbReference type="SMART" id="SM00090">
    <property type="entry name" value="RIO"/>
    <property type="match status" value="1"/>
</dbReference>
<evidence type="ECO:0000256" key="1">
    <source>
        <dbReference type="ARBA" id="ARBA00009196"/>
    </source>
</evidence>
<evidence type="ECO:0000256" key="6">
    <source>
        <dbReference type="ARBA" id="ARBA00022741"/>
    </source>
</evidence>
<evidence type="ECO:0000256" key="3">
    <source>
        <dbReference type="ARBA" id="ARBA00022527"/>
    </source>
</evidence>
<keyword evidence="4" id="KW-0808">Transferase</keyword>
<dbReference type="EC" id="2.7.11.1" evidence="2"/>